<evidence type="ECO:0000256" key="5">
    <source>
        <dbReference type="ARBA" id="ARBA00022723"/>
    </source>
</evidence>
<gene>
    <name evidence="9" type="ORF">g.11560</name>
</gene>
<dbReference type="InterPro" id="IPR045249">
    <property type="entry name" value="HARBI1-like"/>
</dbReference>
<evidence type="ECO:0000256" key="4">
    <source>
        <dbReference type="ARBA" id="ARBA00022722"/>
    </source>
</evidence>
<keyword evidence="7" id="KW-0539">Nucleus</keyword>
<keyword evidence="4" id="KW-0540">Nuclease</keyword>
<dbReference type="OrthoDB" id="6627079at2759"/>
<protein>
    <recommendedName>
        <fullName evidence="8">DDE Tnp4 domain-containing protein</fullName>
    </recommendedName>
</protein>
<keyword evidence="5" id="KW-0479">Metal-binding</keyword>
<dbReference type="EMBL" id="GDQN01000027">
    <property type="protein sequence ID" value="JAT91027.1"/>
    <property type="molecule type" value="Transcribed_RNA"/>
</dbReference>
<evidence type="ECO:0000256" key="1">
    <source>
        <dbReference type="ARBA" id="ARBA00001968"/>
    </source>
</evidence>
<dbReference type="Pfam" id="PF13359">
    <property type="entry name" value="DDE_Tnp_4"/>
    <property type="match status" value="1"/>
</dbReference>
<dbReference type="GO" id="GO:0004518">
    <property type="term" value="F:nuclease activity"/>
    <property type="evidence" value="ECO:0007669"/>
    <property type="project" value="UniProtKB-KW"/>
</dbReference>
<organism evidence="9">
    <name type="scientific">Pectinophora gossypiella</name>
    <name type="common">Cotton pink bollworm</name>
    <name type="synonym">Depressaria gossypiella</name>
    <dbReference type="NCBI Taxonomy" id="13191"/>
    <lineage>
        <taxon>Eukaryota</taxon>
        <taxon>Metazoa</taxon>
        <taxon>Ecdysozoa</taxon>
        <taxon>Arthropoda</taxon>
        <taxon>Hexapoda</taxon>
        <taxon>Insecta</taxon>
        <taxon>Pterygota</taxon>
        <taxon>Neoptera</taxon>
        <taxon>Endopterygota</taxon>
        <taxon>Lepidoptera</taxon>
        <taxon>Glossata</taxon>
        <taxon>Ditrysia</taxon>
        <taxon>Gelechioidea</taxon>
        <taxon>Gelechiidae</taxon>
        <taxon>Apatetrinae</taxon>
        <taxon>Pectinophora</taxon>
    </lineage>
</organism>
<comment type="cofactor">
    <cofactor evidence="1">
        <name>a divalent metal cation</name>
        <dbReference type="ChEBI" id="CHEBI:60240"/>
    </cofactor>
</comment>
<dbReference type="GO" id="GO:0046872">
    <property type="term" value="F:metal ion binding"/>
    <property type="evidence" value="ECO:0007669"/>
    <property type="project" value="UniProtKB-KW"/>
</dbReference>
<evidence type="ECO:0000256" key="2">
    <source>
        <dbReference type="ARBA" id="ARBA00004123"/>
    </source>
</evidence>
<reference evidence="9" key="1">
    <citation type="submission" date="2015-09" db="EMBL/GenBank/DDBJ databases">
        <title>De novo assembly of Pectinophora gossypiella (Pink Bollworm) gut transcriptome.</title>
        <authorList>
            <person name="Tassone E.E."/>
        </authorList>
    </citation>
    <scope>NUCLEOTIDE SEQUENCE</scope>
</reference>
<evidence type="ECO:0000256" key="3">
    <source>
        <dbReference type="ARBA" id="ARBA00006958"/>
    </source>
</evidence>
<name>A0A1E1WVP0_PECGO</name>
<comment type="similarity">
    <text evidence="3">Belongs to the HARBI1 family.</text>
</comment>
<keyword evidence="6" id="KW-0378">Hydrolase</keyword>
<dbReference type="InterPro" id="IPR027806">
    <property type="entry name" value="HARBI1_dom"/>
</dbReference>
<dbReference type="PANTHER" id="PTHR22930">
    <property type="match status" value="1"/>
</dbReference>
<evidence type="ECO:0000256" key="7">
    <source>
        <dbReference type="ARBA" id="ARBA00023242"/>
    </source>
</evidence>
<evidence type="ECO:0000313" key="9">
    <source>
        <dbReference type="EMBL" id="JAT91027.1"/>
    </source>
</evidence>
<evidence type="ECO:0000256" key="6">
    <source>
        <dbReference type="ARBA" id="ARBA00022801"/>
    </source>
</evidence>
<sequence length="397" mass="46182">MNTEIISTAAAVVIYILIRKKYKRKKTRRFWVRPSLQNRKWQNGTVMMEEYKKDDVGCQRLRNSMFFGFLRMTYEDFEFLLASTEEYISKKNTGWRKPIPAKERLAVTLRFLATGESYFSLGERFKISPQLLSSLIPEVCQAIISKLQIKMPTTEEEWLSVSRLFFKKWNVPNCCGSIDGKHIRIQCPNNSGSEFFNYKSFFSIVLLALVDANYNFLYVDIGCQGRVSDGGVFRNSSLYEALRNESINLPTPRPLPGRTMNVPFYFLGDDAFPISPNLMKPFPGQHERGSPKRICNYRFCRGRRVVENAFGILSEKFRIFHTIANLQPEKMTIVVMACVCLHNFIRRNDVDVEDNMITIPAPNIEINRNLEPSMVRNELMNYFLSEQGQLPWQHYIS</sequence>
<dbReference type="PANTHER" id="PTHR22930:SF284">
    <property type="entry name" value="DDE TNP4 DOMAIN-CONTAINING PROTEIN"/>
    <property type="match status" value="1"/>
</dbReference>
<dbReference type="AlphaFoldDB" id="A0A1E1WVP0"/>
<accession>A0A1E1WVP0</accession>
<dbReference type="GO" id="GO:0016787">
    <property type="term" value="F:hydrolase activity"/>
    <property type="evidence" value="ECO:0007669"/>
    <property type="project" value="UniProtKB-KW"/>
</dbReference>
<feature type="domain" description="DDE Tnp4" evidence="8">
    <location>
        <begin position="178"/>
        <end position="343"/>
    </location>
</feature>
<evidence type="ECO:0000259" key="8">
    <source>
        <dbReference type="Pfam" id="PF13359"/>
    </source>
</evidence>
<comment type="subcellular location">
    <subcellularLocation>
        <location evidence="2">Nucleus</location>
    </subcellularLocation>
</comment>
<proteinExistence type="inferred from homology"/>
<dbReference type="GO" id="GO:0005634">
    <property type="term" value="C:nucleus"/>
    <property type="evidence" value="ECO:0007669"/>
    <property type="project" value="UniProtKB-SubCell"/>
</dbReference>